<evidence type="ECO:0000313" key="3">
    <source>
        <dbReference type="EMBL" id="BBP87144.1"/>
    </source>
</evidence>
<evidence type="ECO:0000259" key="2">
    <source>
        <dbReference type="Pfam" id="PF03972"/>
    </source>
</evidence>
<dbReference type="Gene3D" id="1.10.4100.10">
    <property type="entry name" value="2-methylcitrate dehydratase PrpD"/>
    <property type="match status" value="1"/>
</dbReference>
<accession>A0A5S9M4Q7</accession>
<reference evidence="3 4" key="1">
    <citation type="submission" date="2019-12" db="EMBL/GenBank/DDBJ databases">
        <title>Full genome sequence of a Bacillus safensis strain isolated from commercially available natto in Indonesia.</title>
        <authorList>
            <person name="Yoshida M."/>
            <person name="Uomi M."/>
            <person name="Waturangi D."/>
            <person name="Ekaputri J.J."/>
            <person name="Setiamarga D.H.E."/>
        </authorList>
    </citation>
    <scope>NUCLEOTIDE SEQUENCE [LARGE SCALE GENOMIC DNA]</scope>
    <source>
        <strain evidence="3 4">IDN1</strain>
    </source>
</reference>
<dbReference type="InterPro" id="IPR036148">
    <property type="entry name" value="MmgE/PrpD_sf"/>
</dbReference>
<dbReference type="Pfam" id="PF03972">
    <property type="entry name" value="MmgE_PrpD_N"/>
    <property type="match status" value="1"/>
</dbReference>
<dbReference type="InterPro" id="IPR005656">
    <property type="entry name" value="MmgE_PrpD"/>
</dbReference>
<dbReference type="AlphaFoldDB" id="A0A5S9M4Q7"/>
<feature type="domain" description="MmgE/PrpD N-terminal" evidence="2">
    <location>
        <begin position="6"/>
        <end position="110"/>
    </location>
</feature>
<dbReference type="SUPFAM" id="SSF103378">
    <property type="entry name" value="2-methylcitrate dehydratase PrpD"/>
    <property type="match status" value="1"/>
</dbReference>
<comment type="similarity">
    <text evidence="1">Belongs to the PrpD family.</text>
</comment>
<evidence type="ECO:0000313" key="4">
    <source>
        <dbReference type="Proteomes" id="UP000464658"/>
    </source>
</evidence>
<evidence type="ECO:0000256" key="1">
    <source>
        <dbReference type="ARBA" id="ARBA00006174"/>
    </source>
</evidence>
<protein>
    <recommendedName>
        <fullName evidence="2">MmgE/PrpD N-terminal domain-containing protein</fullName>
    </recommendedName>
</protein>
<dbReference type="InterPro" id="IPR042183">
    <property type="entry name" value="MmgE/PrpD_sf_1"/>
</dbReference>
<dbReference type="Proteomes" id="UP000464658">
    <property type="component" value="Chromosome"/>
</dbReference>
<dbReference type="InterPro" id="IPR045336">
    <property type="entry name" value="MmgE_PrpD_N"/>
</dbReference>
<name>A0A5S9M4Q7_BACIA</name>
<sequence length="122" mass="12950">MELTKQLAEAVLSADPLQDERAIQMARNALLDAAASALAAKGDEGIQKLIQVVEQEGGTAQIPVIGQGKKVSRQSAAMLNGYLIHALDYDDVHSDVRGHPSAVIIPALLSQLTDGKGYGERF</sequence>
<dbReference type="PANTHER" id="PTHR16943">
    <property type="entry name" value="2-METHYLCITRATE DEHYDRATASE-RELATED"/>
    <property type="match status" value="1"/>
</dbReference>
<organism evidence="3 4">
    <name type="scientific">Bacillus safensis</name>
    <dbReference type="NCBI Taxonomy" id="561879"/>
    <lineage>
        <taxon>Bacteria</taxon>
        <taxon>Bacillati</taxon>
        <taxon>Bacillota</taxon>
        <taxon>Bacilli</taxon>
        <taxon>Bacillales</taxon>
        <taxon>Bacillaceae</taxon>
        <taxon>Bacillus</taxon>
    </lineage>
</organism>
<gene>
    <name evidence="3" type="ORF">BsIDN1_07620</name>
</gene>
<dbReference type="PANTHER" id="PTHR16943:SF8">
    <property type="entry name" value="2-METHYLCITRATE DEHYDRATASE"/>
    <property type="match status" value="1"/>
</dbReference>
<dbReference type="GO" id="GO:0016829">
    <property type="term" value="F:lyase activity"/>
    <property type="evidence" value="ECO:0007669"/>
    <property type="project" value="InterPro"/>
</dbReference>
<proteinExistence type="inferred from homology"/>
<dbReference type="EMBL" id="AP021906">
    <property type="protein sequence ID" value="BBP87144.1"/>
    <property type="molecule type" value="Genomic_DNA"/>
</dbReference>